<accession>A0A0U3M2Y4</accession>
<evidence type="ECO:0000313" key="1">
    <source>
        <dbReference type="EMBL" id="ALU96211.1"/>
    </source>
</evidence>
<dbReference type="SUPFAM" id="SSF47336">
    <property type="entry name" value="ACP-like"/>
    <property type="match status" value="1"/>
</dbReference>
<dbReference type="InterPro" id="IPR036736">
    <property type="entry name" value="ACP-like_sf"/>
</dbReference>
<evidence type="ECO:0000313" key="2">
    <source>
        <dbReference type="Proteomes" id="UP000064183"/>
    </source>
</evidence>
<protein>
    <submittedName>
        <fullName evidence="1">Phosphopantetheine attachment site family protein</fullName>
    </submittedName>
</protein>
<dbReference type="Proteomes" id="UP000064183">
    <property type="component" value="Chromosome"/>
</dbReference>
<gene>
    <name evidence="1" type="ORF">WQO_24545</name>
</gene>
<dbReference type="EMBL" id="CP013738">
    <property type="protein sequence ID" value="ALU96211.1"/>
    <property type="molecule type" value="Genomic_DNA"/>
</dbReference>
<dbReference type="STRING" id="1172567.WQO_24545"/>
<dbReference type="GeneID" id="27785570"/>
<dbReference type="AlphaFoldDB" id="A0A0U3M2Y4"/>
<name>A0A0U3M2Y4_STRGL</name>
<proteinExistence type="predicted"/>
<dbReference type="KEGG" id="sgb:WQO_24545"/>
<dbReference type="Gene3D" id="1.10.1200.10">
    <property type="entry name" value="ACP-like"/>
    <property type="match status" value="1"/>
</dbReference>
<dbReference type="RefSeq" id="WP_010060209.1">
    <property type="nucleotide sequence ID" value="NZ_CP013738.1"/>
</dbReference>
<reference evidence="1 2" key="1">
    <citation type="journal article" date="2012" name="J. Bacteriol.">
        <title>Draft genome sequence of Streptomyces globisporus C-1027, which produces an antitumor antibiotic consisting of a nine-membered enediyne with a chromoprotein.</title>
        <authorList>
            <person name="Wang L."/>
            <person name="Wang S."/>
            <person name="He Q."/>
            <person name="Yu T."/>
            <person name="Li Q."/>
            <person name="Hong B."/>
        </authorList>
    </citation>
    <scope>NUCLEOTIDE SEQUENCE [LARGE SCALE GENOMIC DNA]</scope>
    <source>
        <strain evidence="1 2">C-1027</strain>
    </source>
</reference>
<organism evidence="1 2">
    <name type="scientific">Streptomyces globisporus C-1027</name>
    <dbReference type="NCBI Taxonomy" id="1172567"/>
    <lineage>
        <taxon>Bacteria</taxon>
        <taxon>Bacillati</taxon>
        <taxon>Actinomycetota</taxon>
        <taxon>Actinomycetes</taxon>
        <taxon>Kitasatosporales</taxon>
        <taxon>Streptomycetaceae</taxon>
        <taxon>Streptomyces</taxon>
    </lineage>
</organism>
<sequence>MTSTDIAAEIHEYIVATFLDGEDCADLTHDYDLIANGVIDSLGLVRMVSHIGRLYELPVDDLDFGPADFRSIAAITAFIGANSRALAV</sequence>